<dbReference type="AlphaFoldDB" id="A0A2Z2K998"/>
<organism evidence="1 2">
    <name type="scientific">Paenibacillus donghaensis</name>
    <dbReference type="NCBI Taxonomy" id="414771"/>
    <lineage>
        <taxon>Bacteria</taxon>
        <taxon>Bacillati</taxon>
        <taxon>Bacillota</taxon>
        <taxon>Bacilli</taxon>
        <taxon>Bacillales</taxon>
        <taxon>Paenibacillaceae</taxon>
        <taxon>Paenibacillus</taxon>
    </lineage>
</organism>
<dbReference type="Proteomes" id="UP000249890">
    <property type="component" value="Chromosome"/>
</dbReference>
<dbReference type="EMBL" id="CP021780">
    <property type="protein sequence ID" value="ASA22014.1"/>
    <property type="molecule type" value="Genomic_DNA"/>
</dbReference>
<dbReference type="KEGG" id="pdh:B9T62_15270"/>
<accession>A0A2Z2K998</accession>
<dbReference type="RefSeq" id="WP_087916019.1">
    <property type="nucleotide sequence ID" value="NZ_CP021780.1"/>
</dbReference>
<protein>
    <submittedName>
        <fullName evidence="1">Uncharacterized protein</fullName>
    </submittedName>
</protein>
<keyword evidence="2" id="KW-1185">Reference proteome</keyword>
<gene>
    <name evidence="1" type="ORF">B9T62_15270</name>
</gene>
<evidence type="ECO:0000313" key="1">
    <source>
        <dbReference type="EMBL" id="ASA22014.1"/>
    </source>
</evidence>
<name>A0A2Z2K998_9BACL</name>
<evidence type="ECO:0000313" key="2">
    <source>
        <dbReference type="Proteomes" id="UP000249890"/>
    </source>
</evidence>
<proteinExistence type="predicted"/>
<reference evidence="1 2" key="1">
    <citation type="submission" date="2017-06" db="EMBL/GenBank/DDBJ databases">
        <title>Complete genome sequence of Paenibacillus donghaensis KCTC 13049T isolated from East Sea sediment, South Korea.</title>
        <authorList>
            <person name="Jung B.K."/>
            <person name="Hong S.-J."/>
            <person name="Shin J.-H."/>
        </authorList>
    </citation>
    <scope>NUCLEOTIDE SEQUENCE [LARGE SCALE GENOMIC DNA]</scope>
    <source>
        <strain evidence="1 2">KCTC 13049</strain>
    </source>
</reference>
<dbReference type="OrthoDB" id="9760225at2"/>
<sequence length="84" mass="9604">MTMLNQISVKADIPLSIAFNRKVVPVNKKKEEKKLTVTMSFVDEDGNVVFNSMEEAFTKLSQPERNKLHARMKWATTGKKHKAL</sequence>